<evidence type="ECO:0000313" key="2">
    <source>
        <dbReference type="Proteomes" id="UP000326950"/>
    </source>
</evidence>
<dbReference type="Proteomes" id="UP000326950">
    <property type="component" value="Unassembled WGS sequence"/>
</dbReference>
<protein>
    <submittedName>
        <fullName evidence="1">Uncharacterized protein</fullName>
    </submittedName>
</protein>
<reference evidence="1 2" key="1">
    <citation type="submission" date="2019-04" db="EMBL/GenBank/DDBJ databases">
        <title>Friends and foes A comparative genomics study of 23 Aspergillus species from section Flavi.</title>
        <authorList>
            <consortium name="DOE Joint Genome Institute"/>
            <person name="Kjaerbolling I."/>
            <person name="Vesth T."/>
            <person name="Frisvad J.C."/>
            <person name="Nybo J.L."/>
            <person name="Theobald S."/>
            <person name="Kildgaard S."/>
            <person name="Isbrandt T."/>
            <person name="Kuo A."/>
            <person name="Sato A."/>
            <person name="Lyhne E.K."/>
            <person name="Kogle M.E."/>
            <person name="Wiebenga A."/>
            <person name="Kun R.S."/>
            <person name="Lubbers R.J."/>
            <person name="Makela M.R."/>
            <person name="Barry K."/>
            <person name="Chovatia M."/>
            <person name="Clum A."/>
            <person name="Daum C."/>
            <person name="Haridas S."/>
            <person name="He G."/>
            <person name="LaButti K."/>
            <person name="Lipzen A."/>
            <person name="Mondo S."/>
            <person name="Riley R."/>
            <person name="Salamov A."/>
            <person name="Simmons B.A."/>
            <person name="Magnuson J.K."/>
            <person name="Henrissat B."/>
            <person name="Mortensen U.H."/>
            <person name="Larsen T.O."/>
            <person name="Devries R.P."/>
            <person name="Grigoriev I.V."/>
            <person name="Machida M."/>
            <person name="Baker S.E."/>
            <person name="Andersen M.R."/>
        </authorList>
    </citation>
    <scope>NUCLEOTIDE SEQUENCE [LARGE SCALE GENOMIC DNA]</scope>
    <source>
        <strain evidence="1 2">CBS 117626</strain>
    </source>
</reference>
<keyword evidence="2" id="KW-1185">Reference proteome</keyword>
<name>A0A5N6UQK7_ASPTM</name>
<gene>
    <name evidence="1" type="ORF">BDV40DRAFT_201625</name>
</gene>
<proteinExistence type="predicted"/>
<dbReference type="EMBL" id="ML738650">
    <property type="protein sequence ID" value="KAE8160886.1"/>
    <property type="molecule type" value="Genomic_DNA"/>
</dbReference>
<sequence>METWRQIASTYYRSLRMTGPGGGRERDNGCRGSKHSVSFDLPCRNVRVDPLNVTVLISNTCRWLSRFMSEGRRSALLCLTPRSRTKSLLPVPIGLTLSSILYHVFSLSRWVMVQVIGPQRATKAIYNSEGWPQGYFSHSFPEIKVLSAQEVNFAGEKSTGEMRVISMLSPRPRHQSYTFFGPTLPHLIELELKKQKKKKKREATTMNVMDGWIAA</sequence>
<dbReference type="AlphaFoldDB" id="A0A5N6UQK7"/>
<accession>A0A5N6UQK7</accession>
<evidence type="ECO:0000313" key="1">
    <source>
        <dbReference type="EMBL" id="KAE8160886.1"/>
    </source>
</evidence>
<organism evidence="1 2">
    <name type="scientific">Aspergillus tamarii</name>
    <dbReference type="NCBI Taxonomy" id="41984"/>
    <lineage>
        <taxon>Eukaryota</taxon>
        <taxon>Fungi</taxon>
        <taxon>Dikarya</taxon>
        <taxon>Ascomycota</taxon>
        <taxon>Pezizomycotina</taxon>
        <taxon>Eurotiomycetes</taxon>
        <taxon>Eurotiomycetidae</taxon>
        <taxon>Eurotiales</taxon>
        <taxon>Aspergillaceae</taxon>
        <taxon>Aspergillus</taxon>
        <taxon>Aspergillus subgen. Circumdati</taxon>
    </lineage>
</organism>